<comment type="subcellular location">
    <subcellularLocation>
        <location evidence="2">Cytoplasm</location>
        <location evidence="2">Cytosol</location>
    </subcellularLocation>
    <subcellularLocation>
        <location evidence="1">Lysosome</location>
    </subcellularLocation>
    <subcellularLocation>
        <location evidence="3">Secreted</location>
        <location evidence="3">Extracellular exosome</location>
    </subcellularLocation>
</comment>
<reference evidence="13" key="1">
    <citation type="submission" date="2025-08" db="UniProtKB">
        <authorList>
            <consortium name="Ensembl"/>
        </authorList>
    </citation>
    <scope>IDENTIFICATION</scope>
</reference>
<dbReference type="GO" id="GO:0048246">
    <property type="term" value="P:macrophage chemotaxis"/>
    <property type="evidence" value="ECO:0007669"/>
    <property type="project" value="TreeGrafter"/>
</dbReference>
<keyword evidence="12" id="KW-0497">Mitogen</keyword>
<dbReference type="InterPro" id="IPR008996">
    <property type="entry name" value="IL1/FGF"/>
</dbReference>
<dbReference type="GO" id="GO:0019221">
    <property type="term" value="P:cytokine-mediated signaling pathway"/>
    <property type="evidence" value="ECO:0007669"/>
    <property type="project" value="TreeGrafter"/>
</dbReference>
<dbReference type="SUPFAM" id="SSF50353">
    <property type="entry name" value="Cytokine"/>
    <property type="match status" value="1"/>
</dbReference>
<protein>
    <recommendedName>
        <fullName evidence="5">Interleukin-1 beta</fullName>
    </recommendedName>
</protein>
<reference evidence="13" key="2">
    <citation type="submission" date="2025-09" db="UniProtKB">
        <authorList>
            <consortium name="Ensembl"/>
        </authorList>
    </citation>
    <scope>IDENTIFICATION</scope>
</reference>
<keyword evidence="11" id="KW-0458">Lysosome</keyword>
<organism evidence="13 14">
    <name type="scientific">Cyprinus carpio carpio</name>
    <dbReference type="NCBI Taxonomy" id="630221"/>
    <lineage>
        <taxon>Eukaryota</taxon>
        <taxon>Metazoa</taxon>
        <taxon>Chordata</taxon>
        <taxon>Craniata</taxon>
        <taxon>Vertebrata</taxon>
        <taxon>Euteleostomi</taxon>
        <taxon>Actinopterygii</taxon>
        <taxon>Neopterygii</taxon>
        <taxon>Teleostei</taxon>
        <taxon>Ostariophysi</taxon>
        <taxon>Cypriniformes</taxon>
        <taxon>Cyprinidae</taxon>
        <taxon>Cyprininae</taxon>
        <taxon>Cyprinus</taxon>
    </lineage>
</organism>
<evidence type="ECO:0000256" key="8">
    <source>
        <dbReference type="ARBA" id="ARBA00022525"/>
    </source>
</evidence>
<dbReference type="PANTHER" id="PTHR10078">
    <property type="entry name" value="INTERLEUKIN-1 FAMILY MEMBER"/>
    <property type="match status" value="1"/>
</dbReference>
<keyword evidence="10" id="KW-0395">Inflammatory response</keyword>
<dbReference type="GO" id="GO:0051781">
    <property type="term" value="P:positive regulation of cell division"/>
    <property type="evidence" value="ECO:0007669"/>
    <property type="project" value="UniProtKB-KW"/>
</dbReference>
<evidence type="ECO:0000256" key="10">
    <source>
        <dbReference type="ARBA" id="ARBA00023198"/>
    </source>
</evidence>
<keyword evidence="8" id="KW-0964">Secreted</keyword>
<comment type="similarity">
    <text evidence="4">Belongs to the IL-1 family.</text>
</comment>
<dbReference type="GO" id="GO:0005764">
    <property type="term" value="C:lysosome"/>
    <property type="evidence" value="ECO:0007669"/>
    <property type="project" value="UniProtKB-SubCell"/>
</dbReference>
<accession>A0A8C1H6S5</accession>
<evidence type="ECO:0000256" key="7">
    <source>
        <dbReference type="ARBA" id="ARBA00022514"/>
    </source>
</evidence>
<dbReference type="GeneTree" id="ENSGT01140000282741"/>
<dbReference type="Gene3D" id="2.80.10.50">
    <property type="match status" value="1"/>
</dbReference>
<dbReference type="GO" id="GO:0006955">
    <property type="term" value="P:immune response"/>
    <property type="evidence" value="ECO:0007669"/>
    <property type="project" value="InterPro"/>
</dbReference>
<evidence type="ECO:0000256" key="2">
    <source>
        <dbReference type="ARBA" id="ARBA00004514"/>
    </source>
</evidence>
<dbReference type="GO" id="GO:0001660">
    <property type="term" value="P:fever generation"/>
    <property type="evidence" value="ECO:0007669"/>
    <property type="project" value="UniProtKB-KW"/>
</dbReference>
<keyword evidence="14" id="KW-1185">Reference proteome</keyword>
<evidence type="ECO:0000256" key="4">
    <source>
        <dbReference type="ARBA" id="ARBA00010448"/>
    </source>
</evidence>
<dbReference type="GO" id="GO:0071222">
    <property type="term" value="P:cellular response to lipopolysaccharide"/>
    <property type="evidence" value="ECO:0007669"/>
    <property type="project" value="TreeGrafter"/>
</dbReference>
<evidence type="ECO:0000256" key="6">
    <source>
        <dbReference type="ARBA" id="ARBA00022490"/>
    </source>
</evidence>
<evidence type="ECO:0000256" key="11">
    <source>
        <dbReference type="ARBA" id="ARBA00023228"/>
    </source>
</evidence>
<dbReference type="Proteomes" id="UP001108240">
    <property type="component" value="Unplaced"/>
</dbReference>
<dbReference type="CDD" id="cd00100">
    <property type="entry name" value="beta-trefoil_IL1"/>
    <property type="match status" value="1"/>
</dbReference>
<evidence type="ECO:0000256" key="3">
    <source>
        <dbReference type="ARBA" id="ARBA00004550"/>
    </source>
</evidence>
<dbReference type="GO" id="GO:0005829">
    <property type="term" value="C:cytosol"/>
    <property type="evidence" value="ECO:0007669"/>
    <property type="project" value="UniProtKB-SubCell"/>
</dbReference>
<dbReference type="OMA" id="ISAEINM"/>
<sequence>MSTFIFIKGDKLQMISIHLILSFTSLTEKTEECQSEAPQCNKKMFQFMRFSLSMEDTELGALQEPSHLQPEQKEKDIEDDCIIDDDVFHSVANMSLTLMADQDSDADNPICNSDWLLNEKNEVLVVIFCCLISVSAQIWNVIKEQSNLKTVEGNNYVASKQNKICLEKTMSAKITIFQCIFLGTVPSNKSSVVLNFTGTDKFLCCTSRGEEKILTIKVYDRKNIDISADDPEKLSLIFYMSLKYDGLRDFESALHRGWFIHTVNDDVVKMKRGNETSSSRFILE</sequence>
<evidence type="ECO:0000256" key="9">
    <source>
        <dbReference type="ARBA" id="ARBA00022620"/>
    </source>
</evidence>
<evidence type="ECO:0000313" key="14">
    <source>
        <dbReference type="Proteomes" id="UP001108240"/>
    </source>
</evidence>
<evidence type="ECO:0000256" key="1">
    <source>
        <dbReference type="ARBA" id="ARBA00004371"/>
    </source>
</evidence>
<dbReference type="GO" id="GO:0005125">
    <property type="term" value="F:cytokine activity"/>
    <property type="evidence" value="ECO:0007669"/>
    <property type="project" value="UniProtKB-KW"/>
</dbReference>
<evidence type="ECO:0000313" key="13">
    <source>
        <dbReference type="Ensembl" id="ENSCCRP00000028013.2"/>
    </source>
</evidence>
<dbReference type="AlphaFoldDB" id="A0A8C1H6S5"/>
<evidence type="ECO:0000256" key="5">
    <source>
        <dbReference type="ARBA" id="ARBA00014702"/>
    </source>
</evidence>
<keyword evidence="6" id="KW-0963">Cytoplasm</keyword>
<evidence type="ECO:0000256" key="12">
    <source>
        <dbReference type="ARBA" id="ARBA00023246"/>
    </source>
</evidence>
<dbReference type="InterPro" id="IPR000975">
    <property type="entry name" value="IL-1_fam"/>
</dbReference>
<keyword evidence="9" id="KW-0666">Pyrogen</keyword>
<keyword evidence="7" id="KW-0202">Cytokine</keyword>
<dbReference type="GO" id="GO:0005615">
    <property type="term" value="C:extracellular space"/>
    <property type="evidence" value="ECO:0007669"/>
    <property type="project" value="UniProtKB-KW"/>
</dbReference>
<dbReference type="GO" id="GO:0010628">
    <property type="term" value="P:positive regulation of gene expression"/>
    <property type="evidence" value="ECO:0007669"/>
    <property type="project" value="TreeGrafter"/>
</dbReference>
<name>A0A8C1H6S5_CYPCA</name>
<dbReference type="GO" id="GO:0042119">
    <property type="term" value="P:neutrophil activation"/>
    <property type="evidence" value="ECO:0007669"/>
    <property type="project" value="TreeGrafter"/>
</dbReference>
<dbReference type="PANTHER" id="PTHR10078:SF30">
    <property type="entry name" value="INTERLEUKIN-1 BETA"/>
    <property type="match status" value="1"/>
</dbReference>
<dbReference type="GO" id="GO:1901222">
    <property type="term" value="P:regulation of non-canonical NF-kappaB signal transduction"/>
    <property type="evidence" value="ECO:0007669"/>
    <property type="project" value="TreeGrafter"/>
</dbReference>
<dbReference type="Ensembl" id="ENSCCRT00000030408.2">
    <property type="protein sequence ID" value="ENSCCRP00000028013.2"/>
    <property type="gene ID" value="ENSCCRG00000015158.2"/>
</dbReference>
<proteinExistence type="inferred from homology"/>